<dbReference type="InterPro" id="IPR036188">
    <property type="entry name" value="FAD/NAD-bd_sf"/>
</dbReference>
<comment type="similarity">
    <text evidence="2">Belongs to the GMC oxidoreductase family.</text>
</comment>
<dbReference type="Proteomes" id="UP000045706">
    <property type="component" value="Unassembled WGS sequence"/>
</dbReference>
<dbReference type="InterPro" id="IPR027424">
    <property type="entry name" value="Glucose_Oxidase_domain_2"/>
</dbReference>
<organism evidence="7 8">
    <name type="scientific">Verticillium longisporum</name>
    <name type="common">Verticillium dahliae var. longisporum</name>
    <dbReference type="NCBI Taxonomy" id="100787"/>
    <lineage>
        <taxon>Eukaryota</taxon>
        <taxon>Fungi</taxon>
        <taxon>Dikarya</taxon>
        <taxon>Ascomycota</taxon>
        <taxon>Pezizomycotina</taxon>
        <taxon>Sordariomycetes</taxon>
        <taxon>Hypocreomycetidae</taxon>
        <taxon>Glomerellales</taxon>
        <taxon>Plectosphaerellaceae</taxon>
        <taxon>Verticillium</taxon>
    </lineage>
</organism>
<feature type="chain" id="PRO_5002566200" description="Glucose-methanol-choline oxidoreductase N-terminal domain-containing protein" evidence="6">
    <location>
        <begin position="22"/>
        <end position="180"/>
    </location>
</feature>
<proteinExistence type="inferred from homology"/>
<dbReference type="InterPro" id="IPR012132">
    <property type="entry name" value="GMC_OxRdtase"/>
</dbReference>
<protein>
    <recommendedName>
        <fullName evidence="9">Glucose-methanol-choline oxidoreductase N-terminal domain-containing protein</fullName>
    </recommendedName>
</protein>
<dbReference type="GO" id="GO:0050660">
    <property type="term" value="F:flavin adenine dinucleotide binding"/>
    <property type="evidence" value="ECO:0007669"/>
    <property type="project" value="InterPro"/>
</dbReference>
<sequence length="180" mass="19800">MPSIKAVILACLAAASQLASSWPTASMDGINILSRQNQVQNEYDYIIVGGGTSGLTVGNRLTENNSGEFNIKWDMQYWGTTSKIYATFGRDAPTQLMKVLYNAMAAMPGMTVPVDSGAGQAGLYWYPMSMDPTNFQRSYSRTGHWHGISRPNYQMVVGAKVNRILWGADNTRAEKIAVLY</sequence>
<dbReference type="Gene3D" id="4.10.450.10">
    <property type="entry name" value="Glucose Oxidase, domain 2"/>
    <property type="match status" value="1"/>
</dbReference>
<dbReference type="PANTHER" id="PTHR11552:SF201">
    <property type="entry name" value="GLUCOSE-METHANOL-CHOLINE OXIDOREDUCTASE N-TERMINAL DOMAIN-CONTAINING PROTEIN"/>
    <property type="match status" value="1"/>
</dbReference>
<dbReference type="PANTHER" id="PTHR11552">
    <property type="entry name" value="GLUCOSE-METHANOL-CHOLINE GMC OXIDOREDUCTASE"/>
    <property type="match status" value="1"/>
</dbReference>
<evidence type="ECO:0008006" key="9">
    <source>
        <dbReference type="Google" id="ProtNLM"/>
    </source>
</evidence>
<dbReference type="Gene3D" id="3.50.50.60">
    <property type="entry name" value="FAD/NAD(P)-binding domain"/>
    <property type="match status" value="2"/>
</dbReference>
<dbReference type="AlphaFoldDB" id="A0A0G4LHK4"/>
<comment type="cofactor">
    <cofactor evidence="1">
        <name>FAD</name>
        <dbReference type="ChEBI" id="CHEBI:57692"/>
    </cofactor>
</comment>
<feature type="signal peptide" evidence="6">
    <location>
        <begin position="1"/>
        <end position="21"/>
    </location>
</feature>
<gene>
    <name evidence="7" type="ORF">BN1723_012417</name>
</gene>
<evidence type="ECO:0000256" key="2">
    <source>
        <dbReference type="ARBA" id="ARBA00010790"/>
    </source>
</evidence>
<keyword evidence="6" id="KW-0732">Signal</keyword>
<evidence type="ECO:0000256" key="1">
    <source>
        <dbReference type="ARBA" id="ARBA00001974"/>
    </source>
</evidence>
<dbReference type="GO" id="GO:0016491">
    <property type="term" value="F:oxidoreductase activity"/>
    <property type="evidence" value="ECO:0007669"/>
    <property type="project" value="UniProtKB-KW"/>
</dbReference>
<evidence type="ECO:0000256" key="4">
    <source>
        <dbReference type="ARBA" id="ARBA00022827"/>
    </source>
</evidence>
<evidence type="ECO:0000256" key="6">
    <source>
        <dbReference type="SAM" id="SignalP"/>
    </source>
</evidence>
<evidence type="ECO:0000256" key="3">
    <source>
        <dbReference type="ARBA" id="ARBA00022630"/>
    </source>
</evidence>
<keyword evidence="5" id="KW-0560">Oxidoreductase</keyword>
<dbReference type="SUPFAM" id="SSF51905">
    <property type="entry name" value="FAD/NAD(P)-binding domain"/>
    <property type="match status" value="1"/>
</dbReference>
<dbReference type="EMBL" id="CVQI01012113">
    <property type="protein sequence ID" value="CRK21512.1"/>
    <property type="molecule type" value="Genomic_DNA"/>
</dbReference>
<evidence type="ECO:0000313" key="7">
    <source>
        <dbReference type="EMBL" id="CRK21512.1"/>
    </source>
</evidence>
<evidence type="ECO:0000256" key="5">
    <source>
        <dbReference type="ARBA" id="ARBA00023002"/>
    </source>
</evidence>
<evidence type="ECO:0000313" key="8">
    <source>
        <dbReference type="Proteomes" id="UP000045706"/>
    </source>
</evidence>
<keyword evidence="3" id="KW-0285">Flavoprotein</keyword>
<accession>A0A0G4LHK4</accession>
<dbReference type="Gene3D" id="3.30.560.10">
    <property type="entry name" value="Glucose Oxidase, domain 3"/>
    <property type="match status" value="1"/>
</dbReference>
<name>A0A0G4LHK4_VERLO</name>
<reference evidence="8" key="1">
    <citation type="submission" date="2015-05" db="EMBL/GenBank/DDBJ databases">
        <authorList>
            <person name="Fogelqvist Johan"/>
        </authorList>
    </citation>
    <scope>NUCLEOTIDE SEQUENCE [LARGE SCALE GENOMIC DNA]</scope>
</reference>
<keyword evidence="4" id="KW-0274">FAD</keyword>